<organism evidence="1 2">
    <name type="scientific">Saltatorellus ferox</name>
    <dbReference type="NCBI Taxonomy" id="2528018"/>
    <lineage>
        <taxon>Bacteria</taxon>
        <taxon>Pseudomonadati</taxon>
        <taxon>Planctomycetota</taxon>
        <taxon>Planctomycetia</taxon>
        <taxon>Planctomycetia incertae sedis</taxon>
        <taxon>Saltatorellus</taxon>
    </lineage>
</organism>
<sequence length="50" mass="5674">MRHFSRSPDPSVTGARFCPLSPTRGDVQRLQQSFLLGFELVAIEDADDFY</sequence>
<proteinExistence type="predicted"/>
<gene>
    <name evidence="1" type="ORF">Poly30_43610</name>
</gene>
<dbReference type="AlphaFoldDB" id="A0A518EXH8"/>
<keyword evidence="2" id="KW-1185">Reference proteome</keyword>
<evidence type="ECO:0000313" key="2">
    <source>
        <dbReference type="Proteomes" id="UP000320390"/>
    </source>
</evidence>
<accession>A0A518EXH8</accession>
<reference evidence="1 2" key="1">
    <citation type="submission" date="2019-02" db="EMBL/GenBank/DDBJ databases">
        <title>Deep-cultivation of Planctomycetes and their phenomic and genomic characterization uncovers novel biology.</title>
        <authorList>
            <person name="Wiegand S."/>
            <person name="Jogler M."/>
            <person name="Boedeker C."/>
            <person name="Pinto D."/>
            <person name="Vollmers J."/>
            <person name="Rivas-Marin E."/>
            <person name="Kohn T."/>
            <person name="Peeters S.H."/>
            <person name="Heuer A."/>
            <person name="Rast P."/>
            <person name="Oberbeckmann S."/>
            <person name="Bunk B."/>
            <person name="Jeske O."/>
            <person name="Meyerdierks A."/>
            <person name="Storesund J.E."/>
            <person name="Kallscheuer N."/>
            <person name="Luecker S."/>
            <person name="Lage O.M."/>
            <person name="Pohl T."/>
            <person name="Merkel B.J."/>
            <person name="Hornburger P."/>
            <person name="Mueller R.-W."/>
            <person name="Bruemmer F."/>
            <person name="Labrenz M."/>
            <person name="Spormann A.M."/>
            <person name="Op den Camp H."/>
            <person name="Overmann J."/>
            <person name="Amann R."/>
            <person name="Jetten M.S.M."/>
            <person name="Mascher T."/>
            <person name="Medema M.H."/>
            <person name="Devos D.P."/>
            <person name="Kaster A.-K."/>
            <person name="Ovreas L."/>
            <person name="Rohde M."/>
            <person name="Galperin M.Y."/>
            <person name="Jogler C."/>
        </authorList>
    </citation>
    <scope>NUCLEOTIDE SEQUENCE [LARGE SCALE GENOMIC DNA]</scope>
    <source>
        <strain evidence="1 2">Poly30</strain>
    </source>
</reference>
<name>A0A518EXH8_9BACT</name>
<dbReference type="Proteomes" id="UP000320390">
    <property type="component" value="Chromosome"/>
</dbReference>
<dbReference type="EMBL" id="CP036434">
    <property type="protein sequence ID" value="QDV08806.1"/>
    <property type="molecule type" value="Genomic_DNA"/>
</dbReference>
<protein>
    <submittedName>
        <fullName evidence="1">Uncharacterized protein</fullName>
    </submittedName>
</protein>
<evidence type="ECO:0000313" key="1">
    <source>
        <dbReference type="EMBL" id="QDV08806.1"/>
    </source>
</evidence>